<organism evidence="2 3">
    <name type="scientific">Arthrobacter crystallopoietes BAB-32</name>
    <dbReference type="NCBI Taxonomy" id="1246476"/>
    <lineage>
        <taxon>Bacteria</taxon>
        <taxon>Bacillati</taxon>
        <taxon>Actinomycetota</taxon>
        <taxon>Actinomycetes</taxon>
        <taxon>Micrococcales</taxon>
        <taxon>Micrococcaceae</taxon>
        <taxon>Crystallibacter</taxon>
    </lineage>
</organism>
<dbReference type="Proteomes" id="UP000010729">
    <property type="component" value="Unassembled WGS sequence"/>
</dbReference>
<protein>
    <submittedName>
        <fullName evidence="2">Uncharacterized protein</fullName>
    </submittedName>
</protein>
<feature type="non-terminal residue" evidence="2">
    <location>
        <position position="61"/>
    </location>
</feature>
<evidence type="ECO:0000256" key="1">
    <source>
        <dbReference type="SAM" id="Phobius"/>
    </source>
</evidence>
<reference evidence="2 3" key="1">
    <citation type="journal article" date="2013" name="Genome Announc.">
        <title>Draft Genome Sequence of Arthrobacter crystallopoietes Strain BAB-32, Revealing Genes for Bioremediation.</title>
        <authorList>
            <person name="Joshi M.N."/>
            <person name="Pandit A.S."/>
            <person name="Sharma A."/>
            <person name="Pandya R.V."/>
            <person name="Desai S.M."/>
            <person name="Saxena A.K."/>
            <person name="Bagatharia S.B."/>
        </authorList>
    </citation>
    <scope>NUCLEOTIDE SEQUENCE [LARGE SCALE GENOMIC DNA]</scope>
    <source>
        <strain evidence="2 3">BAB-32</strain>
    </source>
</reference>
<evidence type="ECO:0000313" key="3">
    <source>
        <dbReference type="Proteomes" id="UP000010729"/>
    </source>
</evidence>
<evidence type="ECO:0000313" key="2">
    <source>
        <dbReference type="EMBL" id="EMY33740.1"/>
    </source>
</evidence>
<keyword evidence="1" id="KW-0812">Transmembrane</keyword>
<dbReference type="EMBL" id="ANPE02000158">
    <property type="protein sequence ID" value="EMY33740.1"/>
    <property type="molecule type" value="Genomic_DNA"/>
</dbReference>
<proteinExistence type="predicted"/>
<keyword evidence="1" id="KW-0472">Membrane</keyword>
<gene>
    <name evidence="2" type="ORF">D477_013475</name>
</gene>
<dbReference type="AlphaFoldDB" id="N1UXH3"/>
<comment type="caution">
    <text evidence="2">The sequence shown here is derived from an EMBL/GenBank/DDBJ whole genome shotgun (WGS) entry which is preliminary data.</text>
</comment>
<accession>N1UXH3</accession>
<keyword evidence="3" id="KW-1185">Reference proteome</keyword>
<sequence>MTVPPAPRDSAPFDLAAIGAGLVFAHSLDQLAVACGRVRRREPRWSRRRRARARPRWCRRW</sequence>
<feature type="transmembrane region" description="Helical" evidence="1">
    <location>
        <begin position="15"/>
        <end position="38"/>
    </location>
</feature>
<name>N1UXH3_9MICC</name>
<keyword evidence="1" id="KW-1133">Transmembrane helix</keyword>